<dbReference type="InterPro" id="IPR033462">
    <property type="entry name" value="Cache_3-Cache_2"/>
</dbReference>
<evidence type="ECO:0000313" key="10">
    <source>
        <dbReference type="EMBL" id="RQM38006.1"/>
    </source>
</evidence>
<dbReference type="PRINTS" id="PR00260">
    <property type="entry name" value="CHEMTRNSDUCR"/>
</dbReference>
<dbReference type="GO" id="GO:0007165">
    <property type="term" value="P:signal transduction"/>
    <property type="evidence" value="ECO:0007669"/>
    <property type="project" value="UniProtKB-KW"/>
</dbReference>
<evidence type="ECO:0000313" key="11">
    <source>
        <dbReference type="Proteomes" id="UP000279457"/>
    </source>
</evidence>
<dbReference type="GO" id="GO:0006935">
    <property type="term" value="P:chemotaxis"/>
    <property type="evidence" value="ECO:0007669"/>
    <property type="project" value="UniProtKB-KW"/>
</dbReference>
<comment type="similarity">
    <text evidence="5">Belongs to the methyl-accepting chemotaxis (MCP) protein family.</text>
</comment>
<accession>A0A3N6SK61</accession>
<dbReference type="Pfam" id="PF00015">
    <property type="entry name" value="MCPsignal"/>
    <property type="match status" value="1"/>
</dbReference>
<evidence type="ECO:0000256" key="6">
    <source>
        <dbReference type="PROSITE-ProRule" id="PRU00284"/>
    </source>
</evidence>
<evidence type="ECO:0000259" key="9">
    <source>
        <dbReference type="PROSITE" id="PS50885"/>
    </source>
</evidence>
<dbReference type="GO" id="GO:0004888">
    <property type="term" value="F:transmembrane signaling receptor activity"/>
    <property type="evidence" value="ECO:0007669"/>
    <property type="project" value="InterPro"/>
</dbReference>
<evidence type="ECO:0000256" key="4">
    <source>
        <dbReference type="ARBA" id="ARBA00023224"/>
    </source>
</evidence>
<dbReference type="PROSITE" id="PS50111">
    <property type="entry name" value="CHEMOTAXIS_TRANSDUC_2"/>
    <property type="match status" value="1"/>
</dbReference>
<dbReference type="CDD" id="cd06225">
    <property type="entry name" value="HAMP"/>
    <property type="match status" value="1"/>
</dbReference>
<comment type="subcellular location">
    <subcellularLocation>
        <location evidence="1">Membrane</location>
    </subcellularLocation>
</comment>
<keyword evidence="7" id="KW-0472">Membrane</keyword>
<protein>
    <submittedName>
        <fullName evidence="10">Methyl-accepting chemotaxis protein</fullName>
    </submittedName>
</protein>
<dbReference type="InterPro" id="IPR003660">
    <property type="entry name" value="HAMP_dom"/>
</dbReference>
<dbReference type="Gene3D" id="1.10.287.950">
    <property type="entry name" value="Methyl-accepting chemotaxis protein"/>
    <property type="match status" value="1"/>
</dbReference>
<keyword evidence="11" id="KW-1185">Reference proteome</keyword>
<dbReference type="SUPFAM" id="SSF103190">
    <property type="entry name" value="Sensory domain-like"/>
    <property type="match status" value="1"/>
</dbReference>
<dbReference type="SMART" id="SM00304">
    <property type="entry name" value="HAMP"/>
    <property type="match status" value="1"/>
</dbReference>
<dbReference type="InterPro" id="IPR029151">
    <property type="entry name" value="Sensor-like_sf"/>
</dbReference>
<dbReference type="Pfam" id="PF17201">
    <property type="entry name" value="Cache_3-Cache_2"/>
    <property type="match status" value="1"/>
</dbReference>
<dbReference type="EMBL" id="RHHM01000008">
    <property type="protein sequence ID" value="RQM38006.1"/>
    <property type="molecule type" value="Genomic_DNA"/>
</dbReference>
<keyword evidence="4 6" id="KW-0807">Transducer</keyword>
<dbReference type="SMART" id="SM00283">
    <property type="entry name" value="MA"/>
    <property type="match status" value="1"/>
</dbReference>
<dbReference type="GO" id="GO:0005886">
    <property type="term" value="C:plasma membrane"/>
    <property type="evidence" value="ECO:0007669"/>
    <property type="project" value="TreeGrafter"/>
</dbReference>
<keyword evidence="7" id="KW-1133">Transmembrane helix</keyword>
<reference evidence="10 11" key="1">
    <citation type="submission" date="2018-10" db="EMBL/GenBank/DDBJ databases">
        <title>Draft genome sequence for the type isolate of Erwinia psidii, agent causal of bacterial blight in guava (Psidium guajava) and wilt and die-back of Eucalyptus spp.</title>
        <authorList>
            <person name="Hermenegildo P.S."/>
            <person name="Santos S.A."/>
            <person name="Guimaraes L.M.S."/>
            <person name="Vidigal P.M.P."/>
            <person name="Pereira I.C."/>
            <person name="Badel J.L."/>
            <person name="Alfenas-Zerbini P."/>
            <person name="Ferreira M.A.S.V."/>
            <person name="Alfenas A.C."/>
        </authorList>
    </citation>
    <scope>NUCLEOTIDE SEQUENCE [LARGE SCALE GENOMIC DNA]</scope>
    <source>
        <strain evidence="10 11">IBSBF 435</strain>
    </source>
</reference>
<gene>
    <name evidence="10" type="ORF">EB241_12045</name>
</gene>
<name>A0A3N6SK61_9GAMM</name>
<dbReference type="CDD" id="cd18774">
    <property type="entry name" value="PDC2_HK_sensor"/>
    <property type="match status" value="1"/>
</dbReference>
<keyword evidence="7" id="KW-0812">Transmembrane</keyword>
<dbReference type="PROSITE" id="PS50885">
    <property type="entry name" value="HAMP"/>
    <property type="match status" value="1"/>
</dbReference>
<dbReference type="OrthoDB" id="9763018at2"/>
<evidence type="ECO:0000256" key="3">
    <source>
        <dbReference type="ARBA" id="ARBA00022500"/>
    </source>
</evidence>
<evidence type="ECO:0000256" key="1">
    <source>
        <dbReference type="ARBA" id="ARBA00004370"/>
    </source>
</evidence>
<dbReference type="Gene3D" id="3.30.450.20">
    <property type="entry name" value="PAS domain"/>
    <property type="match status" value="1"/>
</dbReference>
<feature type="domain" description="Methyl-accepting transducer" evidence="8">
    <location>
        <begin position="398"/>
        <end position="627"/>
    </location>
</feature>
<dbReference type="PANTHER" id="PTHR43531">
    <property type="entry name" value="PROTEIN ICFG"/>
    <property type="match status" value="1"/>
</dbReference>
<dbReference type="CDD" id="cd11386">
    <property type="entry name" value="MCP_signal"/>
    <property type="match status" value="1"/>
</dbReference>
<feature type="domain" description="HAMP" evidence="9">
    <location>
        <begin position="341"/>
        <end position="393"/>
    </location>
</feature>
<comment type="caution">
    <text evidence="10">The sequence shown here is derived from an EMBL/GenBank/DDBJ whole genome shotgun (WGS) entry which is preliminary data.</text>
</comment>
<dbReference type="SUPFAM" id="SSF58104">
    <property type="entry name" value="Methyl-accepting chemotaxis protein (MCP) signaling domain"/>
    <property type="match status" value="1"/>
</dbReference>
<evidence type="ECO:0000259" key="8">
    <source>
        <dbReference type="PROSITE" id="PS50111"/>
    </source>
</evidence>
<evidence type="ECO:0000256" key="5">
    <source>
        <dbReference type="ARBA" id="ARBA00029447"/>
    </source>
</evidence>
<evidence type="ECO:0000256" key="2">
    <source>
        <dbReference type="ARBA" id="ARBA00022481"/>
    </source>
</evidence>
<dbReference type="Proteomes" id="UP000279457">
    <property type="component" value="Unassembled WGS sequence"/>
</dbReference>
<dbReference type="InterPro" id="IPR004089">
    <property type="entry name" value="MCPsignal_dom"/>
</dbReference>
<dbReference type="Pfam" id="PF00672">
    <property type="entry name" value="HAMP"/>
    <property type="match status" value="1"/>
</dbReference>
<dbReference type="RefSeq" id="WP_124233359.1">
    <property type="nucleotide sequence ID" value="NZ_RHHM01000008.1"/>
</dbReference>
<dbReference type="FunFam" id="1.10.287.950:FF:000001">
    <property type="entry name" value="Methyl-accepting chemotaxis sensory transducer"/>
    <property type="match status" value="1"/>
</dbReference>
<evidence type="ECO:0000256" key="7">
    <source>
        <dbReference type="SAM" id="Phobius"/>
    </source>
</evidence>
<keyword evidence="3" id="KW-0145">Chemotaxis</keyword>
<dbReference type="InterPro" id="IPR051310">
    <property type="entry name" value="MCP_chemotaxis"/>
</dbReference>
<dbReference type="PANTHER" id="PTHR43531:SF14">
    <property type="entry name" value="METHYL-ACCEPTING CHEMOTAXIS PROTEIN I-RELATED"/>
    <property type="match status" value="1"/>
</dbReference>
<keyword evidence="2" id="KW-0488">Methylation</keyword>
<dbReference type="AlphaFoldDB" id="A0A3N6SK61"/>
<dbReference type="InterPro" id="IPR004090">
    <property type="entry name" value="Chemotax_Me-accpt_rcpt"/>
</dbReference>
<organism evidence="10 11">
    <name type="scientific">Erwinia psidii</name>
    <dbReference type="NCBI Taxonomy" id="69224"/>
    <lineage>
        <taxon>Bacteria</taxon>
        <taxon>Pseudomonadati</taxon>
        <taxon>Pseudomonadota</taxon>
        <taxon>Gammaproteobacteria</taxon>
        <taxon>Enterobacterales</taxon>
        <taxon>Erwiniaceae</taxon>
        <taxon>Erwinia</taxon>
    </lineage>
</organism>
<sequence length="644" mass="70137">MNKLSFHRWSLGVKLSVITSVTVAVLFLVLTLALSQNSAKQLQVLTLQNMENQVNGIGDMASIFNSSLIEEVTNYTALFQSFLPKRFSVDSSQIIPVGNEQTPTLRAGLKTLNLDQVLVDDFQQRTGAISTIFVRMGDDFIRVSTSLRKEDGERAVGTRLDHSSPAWDKMRNDEVYRGVTMLFGKRYISQYQPVKDSTGNVIAVIFVGLDITKQFALLREKVISKKLGDSGQFIVISDAKGKSYGKYVFHSTQEGKSPTWPDSLQQQLLNQEQGTIETADENGNTQIIAWHHLPELGWVILAEISKASLLAPIQHIRNLFLLIGAALVALFAFCFVVTIRRWLSRPLQQVIELARQYSAGNLQATLETRRSDEVGQLIVAINGIGDGLERIVSQVRETAQDINDGTSNIAQGSENISQQISRQASSVEQTSAAMEQLNATVAQNAANVAQALTLVDEAATAVEKGGTTVSRSVVTMSDIKNASQSIADITQVIESIAFQTNILALNAAVEAARAGEHGKGFAVVAAEVRALAQRSAQAAKEIDGLIENSLSKVAMGHDLSGQTRQEMDNIVGRIEQVKVLMSEINTASKEQSAGIGQVNQAITQISLATHQSSELITRSEQTAQELSRKGHHLGQLVQIFTVKA</sequence>
<proteinExistence type="inferred from homology"/>
<feature type="transmembrane region" description="Helical" evidence="7">
    <location>
        <begin position="319"/>
        <end position="339"/>
    </location>
</feature>